<dbReference type="Proteomes" id="UP000325577">
    <property type="component" value="Linkage Group LG14"/>
</dbReference>
<accession>A0A5J5B907</accession>
<dbReference type="PANTHER" id="PTHR11439:SF486">
    <property type="entry name" value="RLK (RECEPTOR-LIKE KINASE) PROTEIN, PUTATIVE-RELATED"/>
    <property type="match status" value="1"/>
</dbReference>
<feature type="region of interest" description="Disordered" evidence="1">
    <location>
        <begin position="456"/>
        <end position="478"/>
    </location>
</feature>
<gene>
    <name evidence="2" type="ORF">F0562_025528</name>
</gene>
<feature type="compositionally biased region" description="Acidic residues" evidence="1">
    <location>
        <begin position="460"/>
        <end position="478"/>
    </location>
</feature>
<evidence type="ECO:0000256" key="1">
    <source>
        <dbReference type="SAM" id="MobiDB-lite"/>
    </source>
</evidence>
<evidence type="ECO:0000313" key="2">
    <source>
        <dbReference type="EMBL" id="KAA8538836.1"/>
    </source>
</evidence>
<name>A0A5J5B907_9ASTE</name>
<dbReference type="PANTHER" id="PTHR11439">
    <property type="entry name" value="GAG-POL-RELATED RETROTRANSPOSON"/>
    <property type="match status" value="1"/>
</dbReference>
<evidence type="ECO:0008006" key="4">
    <source>
        <dbReference type="Google" id="ProtNLM"/>
    </source>
</evidence>
<protein>
    <recommendedName>
        <fullName evidence="4">Reverse transcriptase Ty1/copia-type domain-containing protein</fullName>
    </recommendedName>
</protein>
<reference evidence="2 3" key="1">
    <citation type="submission" date="2019-09" db="EMBL/GenBank/DDBJ databases">
        <title>A chromosome-level genome assembly of the Chinese tupelo Nyssa sinensis.</title>
        <authorList>
            <person name="Yang X."/>
            <person name="Kang M."/>
            <person name="Yang Y."/>
            <person name="Xiong H."/>
            <person name="Wang M."/>
            <person name="Zhang Z."/>
            <person name="Wang Z."/>
            <person name="Wu H."/>
            <person name="Ma T."/>
            <person name="Liu J."/>
            <person name="Xi Z."/>
        </authorList>
    </citation>
    <scope>NUCLEOTIDE SEQUENCE [LARGE SCALE GENOMIC DNA]</scope>
    <source>
        <strain evidence="2">J267</strain>
        <tissue evidence="2">Leaf</tissue>
    </source>
</reference>
<sequence length="478" mass="53138">MKVSFEMSMIGEKNFFLVLQVKMMRDGILISQSKYAKELVKKFDIENAKHTKTPMSTSTKLSSDTIDKDVDPTLYKSMIGNLLYLSFSRPDIAFSVGVCARFQSKPKESHSIALKRVVRYINATLEYGIRYSIDTNATLAAYSYADLASNVDDRKSTNDHCSVSRLHLHQLVSTFIVVSTVYGELSFILLIIMAPCRHLVTEDQFPFAISLVPQPRNPPLYRSATARTRRPFIQGREFLPERDSWHSSRGSAWFSLCSKHCREKVLARALHCDRSKAFQVIGAHLSQGLLSEDYRFLNLVVSYDLSPMSHTNNLTRSHSTLLYATATGVPIGGAYVNFSAIDSAASGRHTVVLPFGSVITRICVGQGVPIYTSDMVRELSGPFIRRTLTQSQRHVGLVDADADAAEDMEADVAEASGTVLDEDYLALSTQRTHIQAIHERQDQFAANLSAMATDLHSLIPDDDDDDDDGDDGDDGDFP</sequence>
<dbReference type="OrthoDB" id="1726046at2759"/>
<dbReference type="AlphaFoldDB" id="A0A5J5B907"/>
<dbReference type="EMBL" id="CM018037">
    <property type="protein sequence ID" value="KAA8538836.1"/>
    <property type="molecule type" value="Genomic_DNA"/>
</dbReference>
<evidence type="ECO:0000313" key="3">
    <source>
        <dbReference type="Proteomes" id="UP000325577"/>
    </source>
</evidence>
<keyword evidence="3" id="KW-1185">Reference proteome</keyword>
<organism evidence="2 3">
    <name type="scientific">Nyssa sinensis</name>
    <dbReference type="NCBI Taxonomy" id="561372"/>
    <lineage>
        <taxon>Eukaryota</taxon>
        <taxon>Viridiplantae</taxon>
        <taxon>Streptophyta</taxon>
        <taxon>Embryophyta</taxon>
        <taxon>Tracheophyta</taxon>
        <taxon>Spermatophyta</taxon>
        <taxon>Magnoliopsida</taxon>
        <taxon>eudicotyledons</taxon>
        <taxon>Gunneridae</taxon>
        <taxon>Pentapetalae</taxon>
        <taxon>asterids</taxon>
        <taxon>Cornales</taxon>
        <taxon>Nyssaceae</taxon>
        <taxon>Nyssa</taxon>
    </lineage>
</organism>
<proteinExistence type="predicted"/>